<evidence type="ECO:0000259" key="1">
    <source>
        <dbReference type="PROSITE" id="PS51352"/>
    </source>
</evidence>
<proteinExistence type="predicted"/>
<dbReference type="InterPro" id="IPR013766">
    <property type="entry name" value="Thioredoxin_domain"/>
</dbReference>
<organism evidence="2 3">
    <name type="scientific">Novipirellula aureliae</name>
    <dbReference type="NCBI Taxonomy" id="2527966"/>
    <lineage>
        <taxon>Bacteria</taxon>
        <taxon>Pseudomonadati</taxon>
        <taxon>Planctomycetota</taxon>
        <taxon>Planctomycetia</taxon>
        <taxon>Pirellulales</taxon>
        <taxon>Pirellulaceae</taxon>
        <taxon>Novipirellula</taxon>
    </lineage>
</organism>
<keyword evidence="3" id="KW-1185">Reference proteome</keyword>
<dbReference type="InterPro" id="IPR050553">
    <property type="entry name" value="Thioredoxin_ResA/DsbE_sf"/>
</dbReference>
<dbReference type="EMBL" id="SJPY01000003">
    <property type="protein sequence ID" value="TWU43137.1"/>
    <property type="molecule type" value="Genomic_DNA"/>
</dbReference>
<dbReference type="GO" id="GO:0016491">
    <property type="term" value="F:oxidoreductase activity"/>
    <property type="evidence" value="ECO:0007669"/>
    <property type="project" value="InterPro"/>
</dbReference>
<dbReference type="PROSITE" id="PS51352">
    <property type="entry name" value="THIOREDOXIN_2"/>
    <property type="match status" value="1"/>
</dbReference>
<protein>
    <submittedName>
        <fullName evidence="2">Thiol-disulfide oxidoreductase ResA</fullName>
    </submittedName>
</protein>
<dbReference type="Proteomes" id="UP000315471">
    <property type="component" value="Unassembled WGS sequence"/>
</dbReference>
<gene>
    <name evidence="2" type="primary">resA_6</name>
    <name evidence="2" type="ORF">Q31b_21750</name>
</gene>
<evidence type="ECO:0000313" key="2">
    <source>
        <dbReference type="EMBL" id="TWU43137.1"/>
    </source>
</evidence>
<accession>A0A5C6E5B3</accession>
<sequence>MNMVWIAGNLNRRITRLMVVSLVWLGCGTGPCHGSGGNLETVSGDTVAGSLADADASNLAWQHPGFAQPFKFEAALVKRISQPRTDQKQIAEGAFGIELVQGERLYGDIIDIDDEWIQIRTSDIGDLSIKRSHILALSAWNNGEAVVYQGPRDIASWKAEGNWTDLGGTLTTSELGASIVGDVPLPEIADIQLEVSWQETPNFVIALGVDPKKPDESSKKAFRIEVWQDQVVALWESDAVADIVLLGNVESMAGQLRVMVRLDQPNQRAEIYSEAGLMLGQLTLPKQNSTSDRSCTGLRVHNIRGQVRVDSIQVLKSPTFKSHALHSWPDIALNPVPVLVSLTDDSILIGNWISVDDEYWMFQREGEEERQQRIKSSDILQVEFAQSQTPPELSTEVSETTFRLSTFKGQRLAGRYLGVIDGRLQFHPNVSLDPTTLALSDLRTLNQTVTTRNANTSSRLERRRLIAEGTNLRGRFVPTSANESANDSTGAMRFEPMGASPADMLDDFSGRYVIRSTTPIVKTEPPQSPPRPVRPPQGVFGFFVRAFGNNPATQSKTPPSLSLRTGEVIPASVSRIDETNVHFKSEMSAVTKIPSEIIESVRLQSGQYEPTLEEIERERLLMVPRMRKRNPPTHLLIGVNGDVLRCRFIALDEQTLTIETRLETITIERQHVAQIIWLGTRGEDRETEQRPDGLYVKAKLFNGHQLGIVPEQVTELEIVGANPFLDETRIQFARIDELFFGDAAWKEALPKSSSLWELTDAPEPEIIEGGGGDRGTASPLVGETAPEFKLQLLDGTTFALSEQKGKVVVLDFWATWCGPCLQAMPTIEATASKFDSDEVILVAVNLQESPATIKPILERLKIDPLVALDIDGVAGQRYQANAIPQTVVIDRNGNVQKVFVGGGSGLAENLENAITDCLASPDGT</sequence>
<dbReference type="AlphaFoldDB" id="A0A5C6E5B3"/>
<dbReference type="Pfam" id="PF08534">
    <property type="entry name" value="Redoxin"/>
    <property type="match status" value="1"/>
</dbReference>
<comment type="caution">
    <text evidence="2">The sequence shown here is derived from an EMBL/GenBank/DDBJ whole genome shotgun (WGS) entry which is preliminary data.</text>
</comment>
<reference evidence="2 3" key="1">
    <citation type="submission" date="2019-02" db="EMBL/GenBank/DDBJ databases">
        <title>Deep-cultivation of Planctomycetes and their phenomic and genomic characterization uncovers novel biology.</title>
        <authorList>
            <person name="Wiegand S."/>
            <person name="Jogler M."/>
            <person name="Boedeker C."/>
            <person name="Pinto D."/>
            <person name="Vollmers J."/>
            <person name="Rivas-Marin E."/>
            <person name="Kohn T."/>
            <person name="Peeters S.H."/>
            <person name="Heuer A."/>
            <person name="Rast P."/>
            <person name="Oberbeckmann S."/>
            <person name="Bunk B."/>
            <person name="Jeske O."/>
            <person name="Meyerdierks A."/>
            <person name="Storesund J.E."/>
            <person name="Kallscheuer N."/>
            <person name="Luecker S."/>
            <person name="Lage O.M."/>
            <person name="Pohl T."/>
            <person name="Merkel B.J."/>
            <person name="Hornburger P."/>
            <person name="Mueller R.-W."/>
            <person name="Bruemmer F."/>
            <person name="Labrenz M."/>
            <person name="Spormann A.M."/>
            <person name="Op Den Camp H."/>
            <person name="Overmann J."/>
            <person name="Amann R."/>
            <person name="Jetten M.S.M."/>
            <person name="Mascher T."/>
            <person name="Medema M.H."/>
            <person name="Devos D.P."/>
            <person name="Kaster A.-K."/>
            <person name="Ovreas L."/>
            <person name="Rohde M."/>
            <person name="Galperin M.Y."/>
            <person name="Jogler C."/>
        </authorList>
    </citation>
    <scope>NUCLEOTIDE SEQUENCE [LARGE SCALE GENOMIC DNA]</scope>
    <source>
        <strain evidence="2 3">Q31b</strain>
    </source>
</reference>
<dbReference type="PANTHER" id="PTHR42852:SF17">
    <property type="entry name" value="THIOREDOXIN-LIKE PROTEIN HI_1115"/>
    <property type="match status" value="1"/>
</dbReference>
<dbReference type="InterPro" id="IPR036249">
    <property type="entry name" value="Thioredoxin-like_sf"/>
</dbReference>
<evidence type="ECO:0000313" key="3">
    <source>
        <dbReference type="Proteomes" id="UP000315471"/>
    </source>
</evidence>
<feature type="domain" description="Thioredoxin" evidence="1">
    <location>
        <begin position="779"/>
        <end position="919"/>
    </location>
</feature>
<dbReference type="PANTHER" id="PTHR42852">
    <property type="entry name" value="THIOL:DISULFIDE INTERCHANGE PROTEIN DSBE"/>
    <property type="match status" value="1"/>
</dbReference>
<name>A0A5C6E5B3_9BACT</name>
<dbReference type="InterPro" id="IPR013740">
    <property type="entry name" value="Redoxin"/>
</dbReference>
<dbReference type="Gene3D" id="3.40.30.10">
    <property type="entry name" value="Glutaredoxin"/>
    <property type="match status" value="1"/>
</dbReference>
<dbReference type="CDD" id="cd02966">
    <property type="entry name" value="TlpA_like_family"/>
    <property type="match status" value="1"/>
</dbReference>
<dbReference type="SUPFAM" id="SSF52833">
    <property type="entry name" value="Thioredoxin-like"/>
    <property type="match status" value="1"/>
</dbReference>